<accession>A0A4Y2UAB5</accession>
<comment type="caution">
    <text evidence="2">The sequence shown here is derived from an EMBL/GenBank/DDBJ whole genome shotgun (WGS) entry which is preliminary data.</text>
</comment>
<reference evidence="2 3" key="1">
    <citation type="journal article" date="2019" name="Sci. Rep.">
        <title>Orb-weaving spider Araneus ventricosus genome elucidates the spidroin gene catalogue.</title>
        <authorList>
            <person name="Kono N."/>
            <person name="Nakamura H."/>
            <person name="Ohtoshi R."/>
            <person name="Moran D.A.P."/>
            <person name="Shinohara A."/>
            <person name="Yoshida Y."/>
            <person name="Fujiwara M."/>
            <person name="Mori M."/>
            <person name="Tomita M."/>
            <person name="Arakawa K."/>
        </authorList>
    </citation>
    <scope>NUCLEOTIDE SEQUENCE [LARGE SCALE GENOMIC DNA]</scope>
</reference>
<gene>
    <name evidence="2" type="ORF">AVEN_235136_1</name>
</gene>
<feature type="region of interest" description="Disordered" evidence="1">
    <location>
        <begin position="1"/>
        <end position="96"/>
    </location>
</feature>
<organism evidence="2 3">
    <name type="scientific">Araneus ventricosus</name>
    <name type="common">Orbweaver spider</name>
    <name type="synonym">Epeira ventricosa</name>
    <dbReference type="NCBI Taxonomy" id="182803"/>
    <lineage>
        <taxon>Eukaryota</taxon>
        <taxon>Metazoa</taxon>
        <taxon>Ecdysozoa</taxon>
        <taxon>Arthropoda</taxon>
        <taxon>Chelicerata</taxon>
        <taxon>Arachnida</taxon>
        <taxon>Araneae</taxon>
        <taxon>Araneomorphae</taxon>
        <taxon>Entelegynae</taxon>
        <taxon>Araneoidea</taxon>
        <taxon>Araneidae</taxon>
        <taxon>Araneus</taxon>
    </lineage>
</organism>
<dbReference type="Proteomes" id="UP000499080">
    <property type="component" value="Unassembled WGS sequence"/>
</dbReference>
<proteinExistence type="predicted"/>
<evidence type="ECO:0000256" key="1">
    <source>
        <dbReference type="SAM" id="MobiDB-lite"/>
    </source>
</evidence>
<evidence type="ECO:0000313" key="2">
    <source>
        <dbReference type="EMBL" id="GBO09969.1"/>
    </source>
</evidence>
<dbReference type="EMBL" id="BGPR01035239">
    <property type="protein sequence ID" value="GBO09969.1"/>
    <property type="molecule type" value="Genomic_DNA"/>
</dbReference>
<name>A0A4Y2UAB5_ARAVE</name>
<protein>
    <submittedName>
        <fullName evidence="2">Uncharacterized protein</fullName>
    </submittedName>
</protein>
<sequence length="96" mass="9141">MAAAIAAAKSGYESSSGAKTLKEPGGQGLSSNGSAEDGRNNYAKGRATAIAVDAGGHGPAGPTIPSNISTSNGSSEVSSAVLSSLASGSATKPFTL</sequence>
<dbReference type="AlphaFoldDB" id="A0A4Y2UAB5"/>
<keyword evidence="3" id="KW-1185">Reference proteome</keyword>
<evidence type="ECO:0000313" key="3">
    <source>
        <dbReference type="Proteomes" id="UP000499080"/>
    </source>
</evidence>
<feature type="compositionally biased region" description="Low complexity" evidence="1">
    <location>
        <begin position="63"/>
        <end position="89"/>
    </location>
</feature>